<evidence type="ECO:0000256" key="1">
    <source>
        <dbReference type="SAM" id="SignalP"/>
    </source>
</evidence>
<sequence>MQKTMQTGVLLLLLAISPPLLAARQAVLLKPVKPNLAAQLCPQISPPCDAADTQLFQTANQRQFLLDSSKPALIELLASKPSIRLGTYLDLSGYQHSWAFEGATMSIYPVLYPVGKDDWAIAVLMSASWPYSGGGGSIDLADFLPFSPRQQPISADNAWYQSVPFACSEMMRACFLVNGNDDYDKSPHCHDEYSGSLRIKYPDNPLPNRADWTFIWSEYRWPAHVPKTQAERHQKKLKLPAQVCSVP</sequence>
<dbReference type="Proteomes" id="UP000510822">
    <property type="component" value="Chromosome"/>
</dbReference>
<gene>
    <name evidence="2" type="ORF">HZU75_09230</name>
</gene>
<organism evidence="2 3">
    <name type="scientific">Chitinibacter fontanus</name>
    <dbReference type="NCBI Taxonomy" id="1737446"/>
    <lineage>
        <taxon>Bacteria</taxon>
        <taxon>Pseudomonadati</taxon>
        <taxon>Pseudomonadota</taxon>
        <taxon>Betaproteobacteria</taxon>
        <taxon>Neisseriales</taxon>
        <taxon>Chitinibacteraceae</taxon>
        <taxon>Chitinibacter</taxon>
    </lineage>
</organism>
<dbReference type="EMBL" id="CP058952">
    <property type="protein sequence ID" value="QLI81697.1"/>
    <property type="molecule type" value="Genomic_DNA"/>
</dbReference>
<keyword evidence="1" id="KW-0732">Signal</keyword>
<accession>A0A7D5V9K8</accession>
<dbReference type="AlphaFoldDB" id="A0A7D5V9K8"/>
<reference evidence="2 3" key="1">
    <citation type="journal article" date="2016" name="Int. J. Syst. Evol. Microbiol.">
        <title>Chitinibacter fontanus sp. nov., isolated from a spring.</title>
        <authorList>
            <person name="Sheu S.Y."/>
            <person name="Li Y.S."/>
            <person name="Young C.C."/>
            <person name="Chen W.M."/>
        </authorList>
    </citation>
    <scope>NUCLEOTIDE SEQUENCE [LARGE SCALE GENOMIC DNA]</scope>
    <source>
        <strain evidence="2 3">STM-7</strain>
    </source>
</reference>
<feature type="chain" id="PRO_5028980439" evidence="1">
    <location>
        <begin position="23"/>
        <end position="247"/>
    </location>
</feature>
<protein>
    <submittedName>
        <fullName evidence="2">Uncharacterized protein</fullName>
    </submittedName>
</protein>
<evidence type="ECO:0000313" key="3">
    <source>
        <dbReference type="Proteomes" id="UP000510822"/>
    </source>
</evidence>
<name>A0A7D5V9K8_9NEIS</name>
<dbReference type="KEGG" id="cfon:HZU75_09230"/>
<keyword evidence="3" id="KW-1185">Reference proteome</keyword>
<dbReference type="RefSeq" id="WP_180305807.1">
    <property type="nucleotide sequence ID" value="NZ_CP058952.1"/>
</dbReference>
<feature type="signal peptide" evidence="1">
    <location>
        <begin position="1"/>
        <end position="22"/>
    </location>
</feature>
<evidence type="ECO:0000313" key="2">
    <source>
        <dbReference type="EMBL" id="QLI81697.1"/>
    </source>
</evidence>
<proteinExistence type="predicted"/>